<keyword evidence="2" id="KW-0805">Transcription regulation</keyword>
<keyword evidence="7" id="KW-1185">Reference proteome</keyword>
<dbReference type="Proteomes" id="UP001165079">
    <property type="component" value="Unassembled WGS sequence"/>
</dbReference>
<gene>
    <name evidence="6" type="ORF">Afil01_20250</name>
</gene>
<evidence type="ECO:0000256" key="2">
    <source>
        <dbReference type="ARBA" id="ARBA00023015"/>
    </source>
</evidence>
<proteinExistence type="inferred from homology"/>
<dbReference type="Gene3D" id="3.40.190.10">
    <property type="entry name" value="Periplasmic binding protein-like II"/>
    <property type="match status" value="2"/>
</dbReference>
<sequence>MRPAAGNNGERRNAPFSVAYRSLDNDELRAFLVLADHLHFGRTAETLMLSRARVSQLIAKLERRVGGTLFDRTSRSVALSPLGQTLRAGLEPHYRGLENALAAATAAAKGVHGRLMVGFVNSLAGELALRAAEELRAAHPGLDVELCEVPMADPFGQLRSGEYDIALTEFPVLEPDLGTGPELMLEGRVLAVHTGHPLTLGGAIGMESLGDVPLLPLVGPVPPYRLAAAAPERTPSGRTVERGPAITNMQEGLMLVAAGKGALLLPAHAAEYHARPGVAYVPVHDAEPVRYGVIWRAGEESAAARAFAALAAEVTVGAPV</sequence>
<dbReference type="InterPro" id="IPR036390">
    <property type="entry name" value="WH_DNA-bd_sf"/>
</dbReference>
<dbReference type="GO" id="GO:0003700">
    <property type="term" value="F:DNA-binding transcription factor activity"/>
    <property type="evidence" value="ECO:0007669"/>
    <property type="project" value="InterPro"/>
</dbReference>
<dbReference type="Gene3D" id="1.10.10.10">
    <property type="entry name" value="Winged helix-like DNA-binding domain superfamily/Winged helix DNA-binding domain"/>
    <property type="match status" value="1"/>
</dbReference>
<dbReference type="InterPro" id="IPR000847">
    <property type="entry name" value="LysR_HTH_N"/>
</dbReference>
<comment type="caution">
    <text evidence="6">The sequence shown here is derived from an EMBL/GenBank/DDBJ whole genome shotgun (WGS) entry which is preliminary data.</text>
</comment>
<dbReference type="EMBL" id="BSTX01000001">
    <property type="protein sequence ID" value="GLZ77218.1"/>
    <property type="molecule type" value="Genomic_DNA"/>
</dbReference>
<accession>A0A9W6SJN3</accession>
<evidence type="ECO:0000256" key="1">
    <source>
        <dbReference type="ARBA" id="ARBA00009437"/>
    </source>
</evidence>
<keyword evidence="3" id="KW-0238">DNA-binding</keyword>
<evidence type="ECO:0000313" key="6">
    <source>
        <dbReference type="EMBL" id="GLZ77218.1"/>
    </source>
</evidence>
<dbReference type="Pfam" id="PF00126">
    <property type="entry name" value="HTH_1"/>
    <property type="match status" value="1"/>
</dbReference>
<evidence type="ECO:0000313" key="7">
    <source>
        <dbReference type="Proteomes" id="UP001165079"/>
    </source>
</evidence>
<keyword evidence="4" id="KW-0804">Transcription</keyword>
<dbReference type="AlphaFoldDB" id="A0A9W6SJN3"/>
<dbReference type="InterPro" id="IPR005119">
    <property type="entry name" value="LysR_subst-bd"/>
</dbReference>
<dbReference type="PANTHER" id="PTHR30346">
    <property type="entry name" value="TRANSCRIPTIONAL DUAL REGULATOR HCAR-RELATED"/>
    <property type="match status" value="1"/>
</dbReference>
<evidence type="ECO:0000259" key="5">
    <source>
        <dbReference type="PROSITE" id="PS50931"/>
    </source>
</evidence>
<dbReference type="CDD" id="cd08414">
    <property type="entry name" value="PBP2_LTTR_aromatics_like"/>
    <property type="match status" value="1"/>
</dbReference>
<organism evidence="6 7">
    <name type="scientific">Actinorhabdospora filicis</name>
    <dbReference type="NCBI Taxonomy" id="1785913"/>
    <lineage>
        <taxon>Bacteria</taxon>
        <taxon>Bacillati</taxon>
        <taxon>Actinomycetota</taxon>
        <taxon>Actinomycetes</taxon>
        <taxon>Micromonosporales</taxon>
        <taxon>Micromonosporaceae</taxon>
        <taxon>Actinorhabdospora</taxon>
    </lineage>
</organism>
<dbReference type="GO" id="GO:0032993">
    <property type="term" value="C:protein-DNA complex"/>
    <property type="evidence" value="ECO:0007669"/>
    <property type="project" value="TreeGrafter"/>
</dbReference>
<evidence type="ECO:0000256" key="3">
    <source>
        <dbReference type="ARBA" id="ARBA00023125"/>
    </source>
</evidence>
<name>A0A9W6SJN3_9ACTN</name>
<dbReference type="PROSITE" id="PS50931">
    <property type="entry name" value="HTH_LYSR"/>
    <property type="match status" value="1"/>
</dbReference>
<protein>
    <submittedName>
        <fullName evidence="6">LysR family transcriptional regulator</fullName>
    </submittedName>
</protein>
<dbReference type="SUPFAM" id="SSF46785">
    <property type="entry name" value="Winged helix' DNA-binding domain"/>
    <property type="match status" value="1"/>
</dbReference>
<dbReference type="PANTHER" id="PTHR30346:SF0">
    <property type="entry name" value="HCA OPERON TRANSCRIPTIONAL ACTIVATOR HCAR"/>
    <property type="match status" value="1"/>
</dbReference>
<reference evidence="6" key="1">
    <citation type="submission" date="2023-03" db="EMBL/GenBank/DDBJ databases">
        <title>Actinorhabdospora filicis NBRC 111898.</title>
        <authorList>
            <person name="Ichikawa N."/>
            <person name="Sato H."/>
            <person name="Tonouchi N."/>
        </authorList>
    </citation>
    <scope>NUCLEOTIDE SEQUENCE</scope>
    <source>
        <strain evidence="6">NBRC 111898</strain>
    </source>
</reference>
<dbReference type="SUPFAM" id="SSF53850">
    <property type="entry name" value="Periplasmic binding protein-like II"/>
    <property type="match status" value="1"/>
</dbReference>
<dbReference type="InterPro" id="IPR036388">
    <property type="entry name" value="WH-like_DNA-bd_sf"/>
</dbReference>
<feature type="domain" description="HTH lysR-type" evidence="5">
    <location>
        <begin position="23"/>
        <end position="80"/>
    </location>
</feature>
<evidence type="ECO:0000256" key="4">
    <source>
        <dbReference type="ARBA" id="ARBA00023163"/>
    </source>
</evidence>
<comment type="similarity">
    <text evidence="1">Belongs to the LysR transcriptional regulatory family.</text>
</comment>
<dbReference type="GO" id="GO:0003677">
    <property type="term" value="F:DNA binding"/>
    <property type="evidence" value="ECO:0007669"/>
    <property type="project" value="UniProtKB-KW"/>
</dbReference>
<dbReference type="Pfam" id="PF03466">
    <property type="entry name" value="LysR_substrate"/>
    <property type="match status" value="1"/>
</dbReference>